<dbReference type="OrthoDB" id="6656697at2759"/>
<dbReference type="Pfam" id="PF00089">
    <property type="entry name" value="Trypsin"/>
    <property type="match status" value="1"/>
</dbReference>
<reference evidence="5" key="1">
    <citation type="submission" date="2022-03" db="EMBL/GenBank/DDBJ databases">
        <authorList>
            <person name="Sayadi A."/>
        </authorList>
    </citation>
    <scope>NUCLEOTIDE SEQUENCE</scope>
</reference>
<dbReference type="Gene3D" id="2.40.10.10">
    <property type="entry name" value="Trypsin-like serine proteases"/>
    <property type="match status" value="2"/>
</dbReference>
<comment type="similarity">
    <text evidence="2">Belongs to the peptidase S1 family. CLIP subfamily.</text>
</comment>
<evidence type="ECO:0000256" key="1">
    <source>
        <dbReference type="ARBA" id="ARBA00023157"/>
    </source>
</evidence>
<protein>
    <recommendedName>
        <fullName evidence="4">Peptidase S1 domain-containing protein</fullName>
    </recommendedName>
</protein>
<gene>
    <name evidence="5" type="ORF">ACAOBT_LOCUS22832</name>
</gene>
<dbReference type="PANTHER" id="PTHR24256">
    <property type="entry name" value="TRYPTASE-RELATED"/>
    <property type="match status" value="1"/>
</dbReference>
<evidence type="ECO:0000313" key="5">
    <source>
        <dbReference type="EMBL" id="CAH1995770.1"/>
    </source>
</evidence>
<dbReference type="PROSITE" id="PS50240">
    <property type="entry name" value="TRYPSIN_DOM"/>
    <property type="match status" value="1"/>
</dbReference>
<comment type="caution">
    <text evidence="5">The sequence shown here is derived from an EMBL/GenBank/DDBJ whole genome shotgun (WGS) entry which is preliminary data.</text>
</comment>
<feature type="chain" id="PRO_5040513190" description="Peptidase S1 domain-containing protein" evidence="3">
    <location>
        <begin position="24"/>
        <end position="346"/>
    </location>
</feature>
<dbReference type="PRINTS" id="PR00722">
    <property type="entry name" value="CHYMOTRYPSIN"/>
</dbReference>
<keyword evidence="3" id="KW-0732">Signal</keyword>
<dbReference type="GO" id="GO:0004252">
    <property type="term" value="F:serine-type endopeptidase activity"/>
    <property type="evidence" value="ECO:0007669"/>
    <property type="project" value="InterPro"/>
</dbReference>
<accession>A0A9P0LFE0</accession>
<dbReference type="FunFam" id="2.40.10.10:FF:000068">
    <property type="entry name" value="transmembrane protease serine 2"/>
    <property type="match status" value="1"/>
</dbReference>
<evidence type="ECO:0000259" key="4">
    <source>
        <dbReference type="PROSITE" id="PS50240"/>
    </source>
</evidence>
<sequence>MSPAIMCTFTSIVAISFLSHVYAQRAYYCTTPDFCDDGIQVDPRIETPTKPPASCPAGYLICLKPKCGVAAGNLQPDAKDGEATKGAFPWHAFLQNDAAKANTANGYAGGGVLVDQEFVLTAAHKITNITAVNVILGAHQTTKAELDKCQKFKVTSMYVHKNYNQSTLKDDIALLRLETNVNMGGNINLVCTPPADKDYQNTKTECLVTGYGQQEFTDYNAPTPFLKQVHLPIVDTKKDCEASYVKNLGPKASDLLDLKFELCAGGGDQLDACTQDGGSPLVCPDAATKTFSVVGLVLWGKKCGQPGYYGVYANVPAYVKWITCTKDCMLGKGDCSKCPAVQHPPK</sequence>
<dbReference type="CDD" id="cd00190">
    <property type="entry name" value="Tryp_SPc"/>
    <property type="match status" value="1"/>
</dbReference>
<dbReference type="SUPFAM" id="SSF50494">
    <property type="entry name" value="Trypsin-like serine proteases"/>
    <property type="match status" value="1"/>
</dbReference>
<dbReference type="InterPro" id="IPR051487">
    <property type="entry name" value="Ser/Thr_Proteases_Immune/Dev"/>
</dbReference>
<dbReference type="InterPro" id="IPR001314">
    <property type="entry name" value="Peptidase_S1A"/>
</dbReference>
<dbReference type="SMART" id="SM00020">
    <property type="entry name" value="Tryp_SPc"/>
    <property type="match status" value="1"/>
</dbReference>
<dbReference type="GO" id="GO:0006508">
    <property type="term" value="P:proteolysis"/>
    <property type="evidence" value="ECO:0007669"/>
    <property type="project" value="InterPro"/>
</dbReference>
<dbReference type="InterPro" id="IPR043504">
    <property type="entry name" value="Peptidase_S1_PA_chymotrypsin"/>
</dbReference>
<dbReference type="AlphaFoldDB" id="A0A9P0LFE0"/>
<feature type="domain" description="Peptidase S1" evidence="4">
    <location>
        <begin position="69"/>
        <end position="327"/>
    </location>
</feature>
<keyword evidence="1" id="KW-1015">Disulfide bond</keyword>
<organism evidence="5 6">
    <name type="scientific">Acanthoscelides obtectus</name>
    <name type="common">Bean weevil</name>
    <name type="synonym">Bruchus obtectus</name>
    <dbReference type="NCBI Taxonomy" id="200917"/>
    <lineage>
        <taxon>Eukaryota</taxon>
        <taxon>Metazoa</taxon>
        <taxon>Ecdysozoa</taxon>
        <taxon>Arthropoda</taxon>
        <taxon>Hexapoda</taxon>
        <taxon>Insecta</taxon>
        <taxon>Pterygota</taxon>
        <taxon>Neoptera</taxon>
        <taxon>Endopterygota</taxon>
        <taxon>Coleoptera</taxon>
        <taxon>Polyphaga</taxon>
        <taxon>Cucujiformia</taxon>
        <taxon>Chrysomeloidea</taxon>
        <taxon>Chrysomelidae</taxon>
        <taxon>Bruchinae</taxon>
        <taxon>Bruchini</taxon>
        <taxon>Acanthoscelides</taxon>
    </lineage>
</organism>
<feature type="signal peptide" evidence="3">
    <location>
        <begin position="1"/>
        <end position="23"/>
    </location>
</feature>
<evidence type="ECO:0000313" key="6">
    <source>
        <dbReference type="Proteomes" id="UP001152888"/>
    </source>
</evidence>
<evidence type="ECO:0000256" key="3">
    <source>
        <dbReference type="SAM" id="SignalP"/>
    </source>
</evidence>
<keyword evidence="6" id="KW-1185">Reference proteome</keyword>
<dbReference type="InterPro" id="IPR001254">
    <property type="entry name" value="Trypsin_dom"/>
</dbReference>
<dbReference type="InterPro" id="IPR009003">
    <property type="entry name" value="Peptidase_S1_PA"/>
</dbReference>
<dbReference type="EMBL" id="CAKOFQ010007239">
    <property type="protein sequence ID" value="CAH1995770.1"/>
    <property type="molecule type" value="Genomic_DNA"/>
</dbReference>
<name>A0A9P0LFE0_ACAOB</name>
<evidence type="ECO:0000256" key="2">
    <source>
        <dbReference type="ARBA" id="ARBA00024195"/>
    </source>
</evidence>
<dbReference type="Proteomes" id="UP001152888">
    <property type="component" value="Unassembled WGS sequence"/>
</dbReference>
<proteinExistence type="inferred from homology"/>